<gene>
    <name evidence="2" type="ORF">OXH55_04055</name>
</gene>
<reference evidence="2" key="1">
    <citation type="submission" date="2022-12" db="EMBL/GenBank/DDBJ databases">
        <authorList>
            <person name="Wang J."/>
        </authorList>
    </citation>
    <scope>NUCLEOTIDE SEQUENCE</scope>
    <source>
        <strain evidence="2">HY-42-06</strain>
    </source>
</reference>
<comment type="similarity">
    <text evidence="1">Belongs to the ComF/GntX family.</text>
</comment>
<accession>A0ABT4CL76</accession>
<dbReference type="EMBL" id="JAPQES010000001">
    <property type="protein sequence ID" value="MCY6369801.1"/>
    <property type="molecule type" value="Genomic_DNA"/>
</dbReference>
<evidence type="ECO:0000256" key="1">
    <source>
        <dbReference type="ARBA" id="ARBA00008007"/>
    </source>
</evidence>
<dbReference type="InterPro" id="IPR029057">
    <property type="entry name" value="PRTase-like"/>
</dbReference>
<sequence>MGNELIKNIKYLWHCILNVIYSDGRECTICNEYVSDEKLLCNKCRAEVKLCKEYFKICEETFEVKCFSSAYYSGIIKELIINLKYKNDFKAGEVLVQYMVDTIRKQNIKFDVITYVPSTKKSIKKRGYNQSKYLARTISYKIDTKSLEFLVKFNNTKDQIGLNGEERWKNLKDSFKCINIKYLKNKRILLVDDVITTGATSFYCAKAMLRSGASEVIILTCAKSSL</sequence>
<evidence type="ECO:0000313" key="3">
    <source>
        <dbReference type="Proteomes" id="UP001079657"/>
    </source>
</evidence>
<protein>
    <submittedName>
        <fullName evidence="2">ComF family protein</fullName>
    </submittedName>
</protein>
<dbReference type="PANTHER" id="PTHR47505">
    <property type="entry name" value="DNA UTILIZATION PROTEIN YHGH"/>
    <property type="match status" value="1"/>
</dbReference>
<dbReference type="InterPro" id="IPR051910">
    <property type="entry name" value="ComF/GntX_DNA_util-trans"/>
</dbReference>
<dbReference type="InterPro" id="IPR000836">
    <property type="entry name" value="PRTase_dom"/>
</dbReference>
<evidence type="ECO:0000313" key="2">
    <source>
        <dbReference type="EMBL" id="MCY6369801.1"/>
    </source>
</evidence>
<keyword evidence="3" id="KW-1185">Reference proteome</keyword>
<name>A0ABT4CL76_9CLOT</name>
<dbReference type="RefSeq" id="WP_268048171.1">
    <property type="nucleotide sequence ID" value="NZ_JAPQES010000001.1"/>
</dbReference>
<comment type="caution">
    <text evidence="2">The sequence shown here is derived from an EMBL/GenBank/DDBJ whole genome shotgun (WGS) entry which is preliminary data.</text>
</comment>
<dbReference type="Proteomes" id="UP001079657">
    <property type="component" value="Unassembled WGS sequence"/>
</dbReference>
<dbReference type="SUPFAM" id="SSF53271">
    <property type="entry name" value="PRTase-like"/>
    <property type="match status" value="1"/>
</dbReference>
<dbReference type="CDD" id="cd06223">
    <property type="entry name" value="PRTases_typeI"/>
    <property type="match status" value="1"/>
</dbReference>
<proteinExistence type="inferred from homology"/>
<dbReference type="PANTHER" id="PTHR47505:SF1">
    <property type="entry name" value="DNA UTILIZATION PROTEIN YHGH"/>
    <property type="match status" value="1"/>
</dbReference>
<organism evidence="2 3">
    <name type="scientific">Clostridium ganghwense</name>
    <dbReference type="NCBI Taxonomy" id="312089"/>
    <lineage>
        <taxon>Bacteria</taxon>
        <taxon>Bacillati</taxon>
        <taxon>Bacillota</taxon>
        <taxon>Clostridia</taxon>
        <taxon>Eubacteriales</taxon>
        <taxon>Clostridiaceae</taxon>
        <taxon>Clostridium</taxon>
    </lineage>
</organism>
<dbReference type="Gene3D" id="3.40.50.2020">
    <property type="match status" value="1"/>
</dbReference>